<dbReference type="EMBL" id="JAPZBO010000005">
    <property type="protein sequence ID" value="KAJ5315842.1"/>
    <property type="molecule type" value="Genomic_DNA"/>
</dbReference>
<reference evidence="3" key="1">
    <citation type="submission" date="2022-12" db="EMBL/GenBank/DDBJ databases">
        <authorList>
            <person name="Petersen C."/>
        </authorList>
    </citation>
    <scope>NUCLEOTIDE SEQUENCE</scope>
    <source>
        <strain evidence="3">IBT 21472</strain>
    </source>
</reference>
<evidence type="ECO:0000313" key="3">
    <source>
        <dbReference type="EMBL" id="KAJ5315842.1"/>
    </source>
</evidence>
<name>A0A9W9H802_9EURO</name>
<keyword evidence="4" id="KW-1185">Reference proteome</keyword>
<feature type="domain" description="TauD/TfdA-like" evidence="2">
    <location>
        <begin position="100"/>
        <end position="161"/>
    </location>
</feature>
<evidence type="ECO:0000256" key="1">
    <source>
        <dbReference type="ARBA" id="ARBA00023002"/>
    </source>
</evidence>
<protein>
    <recommendedName>
        <fullName evidence="2">TauD/TfdA-like domain-containing protein</fullName>
    </recommendedName>
</protein>
<dbReference type="Proteomes" id="UP001147746">
    <property type="component" value="Unassembled WGS sequence"/>
</dbReference>
<dbReference type="Pfam" id="PF02668">
    <property type="entry name" value="TauD"/>
    <property type="match status" value="1"/>
</dbReference>
<reference evidence="3" key="2">
    <citation type="journal article" date="2023" name="IMA Fungus">
        <title>Comparative genomic study of the Penicillium genus elucidates a diverse pangenome and 15 lateral gene transfer events.</title>
        <authorList>
            <person name="Petersen C."/>
            <person name="Sorensen T."/>
            <person name="Nielsen M.R."/>
            <person name="Sondergaard T.E."/>
            <person name="Sorensen J.L."/>
            <person name="Fitzpatrick D.A."/>
            <person name="Frisvad J.C."/>
            <person name="Nielsen K.L."/>
        </authorList>
    </citation>
    <scope>NUCLEOTIDE SEQUENCE</scope>
    <source>
        <strain evidence="3">IBT 21472</strain>
    </source>
</reference>
<dbReference type="Gene3D" id="3.60.130.10">
    <property type="entry name" value="Clavaminate synthase-like"/>
    <property type="match status" value="1"/>
</dbReference>
<proteinExistence type="predicted"/>
<keyword evidence="1" id="KW-0560">Oxidoreductase</keyword>
<evidence type="ECO:0000259" key="2">
    <source>
        <dbReference type="Pfam" id="PF02668"/>
    </source>
</evidence>
<dbReference type="InterPro" id="IPR042098">
    <property type="entry name" value="TauD-like_sf"/>
</dbReference>
<comment type="caution">
    <text evidence="3">The sequence shown here is derived from an EMBL/GenBank/DDBJ whole genome shotgun (WGS) entry which is preliminary data.</text>
</comment>
<dbReference type="GO" id="GO:0016491">
    <property type="term" value="F:oxidoreductase activity"/>
    <property type="evidence" value="ECO:0007669"/>
    <property type="project" value="UniProtKB-KW"/>
</dbReference>
<dbReference type="AlphaFoldDB" id="A0A9W9H802"/>
<gene>
    <name evidence="3" type="ORF">N7476_006149</name>
</gene>
<dbReference type="SUPFAM" id="SSF51197">
    <property type="entry name" value="Clavaminate synthase-like"/>
    <property type="match status" value="1"/>
</dbReference>
<dbReference type="OrthoDB" id="2960375at2759"/>
<dbReference type="InterPro" id="IPR003819">
    <property type="entry name" value="TauD/TfdA-like"/>
</dbReference>
<accession>A0A9W9H802</accession>
<evidence type="ECO:0000313" key="4">
    <source>
        <dbReference type="Proteomes" id="UP001147746"/>
    </source>
</evidence>
<sequence>MSRIKSLCKDSRHFEEVPVLEARSVDSSHQDDHFNAIQAHLKSAAVVKIKLGFEDDDCRYLEQVILNLNQRHGHGLPIDHSASRGWFWDIRPMAKSPEALHQARSETANHFPWHTDCSYESSPPRYFGLQVLEPDCCGGGTLSILKVEKIVAHLSESSRSALCQSEFSINVPPEFIKAENDGQIVGSILSIDDGEWVMRFREDIFTPLTEAAASALAELKDVLSGPAIEAEILHLTPESMPRGSLIIVGNRQWLHARNAVKDPNRHLRRVRWDAQPFGSAPLTTIS</sequence>
<organism evidence="3 4">
    <name type="scientific">Penicillium atrosanguineum</name>
    <dbReference type="NCBI Taxonomy" id="1132637"/>
    <lineage>
        <taxon>Eukaryota</taxon>
        <taxon>Fungi</taxon>
        <taxon>Dikarya</taxon>
        <taxon>Ascomycota</taxon>
        <taxon>Pezizomycotina</taxon>
        <taxon>Eurotiomycetes</taxon>
        <taxon>Eurotiomycetidae</taxon>
        <taxon>Eurotiales</taxon>
        <taxon>Aspergillaceae</taxon>
        <taxon>Penicillium</taxon>
    </lineage>
</organism>